<keyword evidence="6" id="KW-0479">Metal-binding</keyword>
<evidence type="ECO:0000256" key="1">
    <source>
        <dbReference type="ARBA" id="ARBA00001929"/>
    </source>
</evidence>
<dbReference type="InterPro" id="IPR041854">
    <property type="entry name" value="BFD-like_2Fe2S-bd_dom_sf"/>
</dbReference>
<comment type="pathway">
    <text evidence="3">Nitrogen metabolism; nitrate reduction (assimilation).</text>
</comment>
<sequence>MGERSRDRPARVVVVGNGPVAARLVEGLLPAVRAGALRVAVVGAEHDDAYNRVLLAEHAVGRADRGRLEVSDAAGAREAGVRILRGCAVVAIDRARQTVALDDGGELAYDRLVLATGARAHVPPMDGLEDARRDRRDRPRDADGLDRGRHPLPAGVVALRDLRDARQVHAAVRSRRRIVVLGAGVLGMELALAAAEEGADVVAVHHGEIPMARNLDRGGGRTLALVADAWGVALAAHARAEGVLLHDRGTADARFQALLLADGGRVDGDLLVLSCGVTARDELAQAAGLAVGRGVLVDEDLRSWTDPDVFAVGDCAHVAPPASARADGSVPGGPSGLIGPGWRQADALAGLLAAEAEAERGLVPGSAGGASLSAARAGGAADGRPLVVMLKAEGVDVVAGGDVTAEPWDDPPRRRRPGRAHAGACGTGSLVAGSGMDPGAPDAVGPSPREVAVWSDPARGAYVKTVTRDGILEGFVSVGMPRAGAELTLLYERGGELPADRSVLLRLDADDAGAPATSDPLAPDVTVCWCNGVTVGAITAAAGDGAATVAEVGACTRAGTGCGTCRGRIQEVLQAAGAAAGAAVG</sequence>
<keyword evidence="14" id="KW-1185">Reference proteome</keyword>
<evidence type="ECO:0000313" key="14">
    <source>
        <dbReference type="Proteomes" id="UP000215316"/>
    </source>
</evidence>
<feature type="domain" description="BFD-like [2Fe-2S]-binding" evidence="11">
    <location>
        <begin position="527"/>
        <end position="574"/>
    </location>
</feature>
<organism evidence="13 14">
    <name type="scientific">Clavibacter tessellarius</name>
    <dbReference type="NCBI Taxonomy" id="31965"/>
    <lineage>
        <taxon>Bacteria</taxon>
        <taxon>Bacillati</taxon>
        <taxon>Actinomycetota</taxon>
        <taxon>Actinomycetes</taxon>
        <taxon>Micrococcales</taxon>
        <taxon>Microbacteriaceae</taxon>
        <taxon>Clavibacter</taxon>
    </lineage>
</organism>
<keyword evidence="7" id="KW-0560">Oxidoreductase</keyword>
<evidence type="ECO:0000256" key="9">
    <source>
        <dbReference type="ARBA" id="ARBA00023014"/>
    </source>
</evidence>
<evidence type="ECO:0000256" key="10">
    <source>
        <dbReference type="SAM" id="MobiDB-lite"/>
    </source>
</evidence>
<evidence type="ECO:0000259" key="12">
    <source>
        <dbReference type="Pfam" id="PF07992"/>
    </source>
</evidence>
<keyword evidence="8" id="KW-0408">Iron</keyword>
<dbReference type="PANTHER" id="PTHR43809">
    <property type="entry name" value="NITRITE REDUCTASE (NADH) LARGE SUBUNIT"/>
    <property type="match status" value="1"/>
</dbReference>
<evidence type="ECO:0000256" key="3">
    <source>
        <dbReference type="ARBA" id="ARBA00005096"/>
    </source>
</evidence>
<protein>
    <recommendedName>
        <fullName evidence="15">NAD(P)/FAD-dependent oxidoreductase</fullName>
    </recommendedName>
</protein>
<name>A0A225CKA9_9MICO</name>
<evidence type="ECO:0000256" key="7">
    <source>
        <dbReference type="ARBA" id="ARBA00023002"/>
    </source>
</evidence>
<dbReference type="EMBL" id="MZMQ01000001">
    <property type="protein sequence ID" value="OQJ64155.1"/>
    <property type="molecule type" value="Genomic_DNA"/>
</dbReference>
<dbReference type="Pfam" id="PF04324">
    <property type="entry name" value="Fer2_BFD"/>
    <property type="match status" value="1"/>
</dbReference>
<proteinExistence type="inferred from homology"/>
<evidence type="ECO:0000256" key="4">
    <source>
        <dbReference type="ARBA" id="ARBA00010429"/>
    </source>
</evidence>
<feature type="region of interest" description="Disordered" evidence="10">
    <location>
        <begin position="124"/>
        <end position="149"/>
    </location>
</feature>
<dbReference type="Proteomes" id="UP000215316">
    <property type="component" value="Unassembled WGS sequence"/>
</dbReference>
<evidence type="ECO:0000256" key="6">
    <source>
        <dbReference type="ARBA" id="ARBA00022723"/>
    </source>
</evidence>
<dbReference type="InterPro" id="IPR007419">
    <property type="entry name" value="BFD-like_2Fe2S-bd_dom"/>
</dbReference>
<dbReference type="AlphaFoldDB" id="A0A225CKA9"/>
<feature type="compositionally biased region" description="Basic and acidic residues" evidence="10">
    <location>
        <begin position="129"/>
        <end position="149"/>
    </location>
</feature>
<dbReference type="InterPro" id="IPR036188">
    <property type="entry name" value="FAD/NAD-bd_sf"/>
</dbReference>
<dbReference type="InterPro" id="IPR052034">
    <property type="entry name" value="NasD-like"/>
</dbReference>
<keyword evidence="5" id="KW-0349">Heme</keyword>
<feature type="domain" description="FAD/NAD(P)-binding" evidence="12">
    <location>
        <begin position="11"/>
        <end position="320"/>
    </location>
</feature>
<dbReference type="RefSeq" id="WP_094130916.1">
    <property type="nucleotide sequence ID" value="NZ_CP040788.1"/>
</dbReference>
<dbReference type="SUPFAM" id="SSF51905">
    <property type="entry name" value="FAD/NAD(P)-binding domain"/>
    <property type="match status" value="2"/>
</dbReference>
<comment type="caution">
    <text evidence="13">The sequence shown here is derived from an EMBL/GenBank/DDBJ whole genome shotgun (WGS) entry which is preliminary data.</text>
</comment>
<dbReference type="PRINTS" id="PR00368">
    <property type="entry name" value="FADPNR"/>
</dbReference>
<evidence type="ECO:0000313" key="13">
    <source>
        <dbReference type="EMBL" id="OQJ64155.1"/>
    </source>
</evidence>
<dbReference type="GO" id="GO:0046872">
    <property type="term" value="F:metal ion binding"/>
    <property type="evidence" value="ECO:0007669"/>
    <property type="project" value="UniProtKB-KW"/>
</dbReference>
<evidence type="ECO:0000256" key="5">
    <source>
        <dbReference type="ARBA" id="ARBA00022617"/>
    </source>
</evidence>
<comment type="cofactor">
    <cofactor evidence="2">
        <name>[4Fe-4S] cluster</name>
        <dbReference type="ChEBI" id="CHEBI:49883"/>
    </cofactor>
</comment>
<dbReference type="GO" id="GO:0016491">
    <property type="term" value="F:oxidoreductase activity"/>
    <property type="evidence" value="ECO:0007669"/>
    <property type="project" value="UniProtKB-KW"/>
</dbReference>
<evidence type="ECO:0000256" key="2">
    <source>
        <dbReference type="ARBA" id="ARBA00001966"/>
    </source>
</evidence>
<dbReference type="Pfam" id="PF07992">
    <property type="entry name" value="Pyr_redox_2"/>
    <property type="match status" value="1"/>
</dbReference>
<dbReference type="Gene3D" id="3.50.50.60">
    <property type="entry name" value="FAD/NAD(P)-binding domain"/>
    <property type="match status" value="2"/>
</dbReference>
<dbReference type="OrthoDB" id="1145at2"/>
<feature type="region of interest" description="Disordered" evidence="10">
    <location>
        <begin position="402"/>
        <end position="447"/>
    </location>
</feature>
<gene>
    <name evidence="13" type="ORF">B5P24_14685</name>
</gene>
<dbReference type="Gene3D" id="1.10.10.1100">
    <property type="entry name" value="BFD-like [2Fe-2S]-binding domain"/>
    <property type="match status" value="1"/>
</dbReference>
<evidence type="ECO:0008006" key="15">
    <source>
        <dbReference type="Google" id="ProtNLM"/>
    </source>
</evidence>
<evidence type="ECO:0000259" key="11">
    <source>
        <dbReference type="Pfam" id="PF04324"/>
    </source>
</evidence>
<keyword evidence="9" id="KW-0411">Iron-sulfur</keyword>
<dbReference type="GO" id="GO:0051536">
    <property type="term" value="F:iron-sulfur cluster binding"/>
    <property type="evidence" value="ECO:0007669"/>
    <property type="project" value="UniProtKB-KW"/>
</dbReference>
<dbReference type="InterPro" id="IPR023753">
    <property type="entry name" value="FAD/NAD-binding_dom"/>
</dbReference>
<accession>A0A225CKA9</accession>
<evidence type="ECO:0000256" key="8">
    <source>
        <dbReference type="ARBA" id="ARBA00023004"/>
    </source>
</evidence>
<reference evidence="13" key="1">
    <citation type="submission" date="2017-08" db="EMBL/GenBank/DDBJ databases">
        <title>Genomes of multiple Clavibacter strains from different subspecies.</title>
        <authorList>
            <person name="Yuan X.-K."/>
            <person name="Li X.-S."/>
            <person name="Nie J."/>
            <person name="De Boer S.H."/>
        </authorList>
    </citation>
    <scope>NUCLEOTIDE SEQUENCE [LARGE SCALE GENOMIC DNA]</scope>
    <source>
        <strain evidence="13">ATCC 33566</strain>
    </source>
</reference>
<dbReference type="PANTHER" id="PTHR43809:SF1">
    <property type="entry name" value="NITRITE REDUCTASE (NADH) LARGE SUBUNIT"/>
    <property type="match status" value="1"/>
</dbReference>
<comment type="cofactor">
    <cofactor evidence="1">
        <name>siroheme</name>
        <dbReference type="ChEBI" id="CHEBI:60052"/>
    </cofactor>
</comment>
<comment type="similarity">
    <text evidence="4">Belongs to the nitrite and sulfite reductase 4Fe-4S domain family.</text>
</comment>